<organism evidence="1">
    <name type="scientific">marine metagenome</name>
    <dbReference type="NCBI Taxonomy" id="408172"/>
    <lineage>
        <taxon>unclassified sequences</taxon>
        <taxon>metagenomes</taxon>
        <taxon>ecological metagenomes</taxon>
    </lineage>
</organism>
<evidence type="ECO:0000313" key="1">
    <source>
        <dbReference type="EMBL" id="SVA01352.1"/>
    </source>
</evidence>
<accession>A0A381SB96</accession>
<reference evidence="1" key="1">
    <citation type="submission" date="2018-05" db="EMBL/GenBank/DDBJ databases">
        <authorList>
            <person name="Lanie J.A."/>
            <person name="Ng W.-L."/>
            <person name="Kazmierczak K.M."/>
            <person name="Andrzejewski T.M."/>
            <person name="Davidsen T.M."/>
            <person name="Wayne K.J."/>
            <person name="Tettelin H."/>
            <person name="Glass J.I."/>
            <person name="Rusch D."/>
            <person name="Podicherti R."/>
            <person name="Tsui H.-C.T."/>
            <person name="Winkler M.E."/>
        </authorList>
    </citation>
    <scope>NUCLEOTIDE SEQUENCE</scope>
</reference>
<protein>
    <recommendedName>
        <fullName evidence="2">Porin domain-containing protein</fullName>
    </recommendedName>
</protein>
<dbReference type="InterPro" id="IPR023614">
    <property type="entry name" value="Porin_dom_sf"/>
</dbReference>
<evidence type="ECO:0008006" key="2">
    <source>
        <dbReference type="Google" id="ProtNLM"/>
    </source>
</evidence>
<dbReference type="SUPFAM" id="SSF56935">
    <property type="entry name" value="Porins"/>
    <property type="match status" value="1"/>
</dbReference>
<name>A0A381SB96_9ZZZZ</name>
<gene>
    <name evidence="1" type="ORF">METZ01_LOCUS54206</name>
</gene>
<sequence length="376" mass="42457">MKNKISVLLAFAFTSLIAQNGEQLNSYQQQFQNLANLESGLKIGGYGEVTYNDPDEGASELDVQRLVILFAYKFDDRVSFITEIEYEHVKEVYIEQAWLNYALNDNTNLRAGLLLVPMGIVNEYHEPTTYNGVERPTLDNKIVPTTWREIGIGVSGRLNNINMRYQAYIMNGPKSYDGEYKMKGTNGLRGGRQKGAESIGSNPNFASRLDFYGILGLRIGMSYYKGKTQTIDKGMIGSQVGVSMTGLDARYVKKNFSARYQYINANLTDTDQYNRVSGKDLGSQMSGYYLEAAYNLLPIDARQRFDVFVRYEDLDQHKSITQSLSKNLSYHRQEWTVGVSYHLSKGSVFKMDYQSKGTAANDNTKGQINMGIGVFF</sequence>
<dbReference type="EMBL" id="UINC01002895">
    <property type="protein sequence ID" value="SVA01352.1"/>
    <property type="molecule type" value="Genomic_DNA"/>
</dbReference>
<dbReference type="AlphaFoldDB" id="A0A381SB96"/>
<dbReference type="Gene3D" id="2.40.160.10">
    <property type="entry name" value="Porin"/>
    <property type="match status" value="1"/>
</dbReference>
<proteinExistence type="predicted"/>